<gene>
    <name evidence="4" type="ORF">DQQ01_13540</name>
</gene>
<evidence type="ECO:0000259" key="2">
    <source>
        <dbReference type="Pfam" id="PF20446"/>
    </source>
</evidence>
<dbReference type="GO" id="GO:0016853">
    <property type="term" value="F:isomerase activity"/>
    <property type="evidence" value="ECO:0007669"/>
    <property type="project" value="UniProtKB-KW"/>
</dbReference>
<dbReference type="KEGG" id="blau:DQQ01_13540"/>
<dbReference type="InterPro" id="IPR019195">
    <property type="entry name" value="ABC_ATPase_put"/>
</dbReference>
<evidence type="ECO:0000313" key="5">
    <source>
        <dbReference type="Proteomes" id="UP000250003"/>
    </source>
</evidence>
<dbReference type="Pfam" id="PF20446">
    <property type="entry name" value="ABC_N"/>
    <property type="match status" value="1"/>
</dbReference>
<feature type="domain" description="ATPase of the ABC class N-terminal" evidence="2">
    <location>
        <begin position="6"/>
        <end position="166"/>
    </location>
</feature>
<dbReference type="EMBL" id="CP030280">
    <property type="protein sequence ID" value="AWY98990.1"/>
    <property type="molecule type" value="Genomic_DNA"/>
</dbReference>
<evidence type="ECO:0000313" key="4">
    <source>
        <dbReference type="EMBL" id="AWY98990.1"/>
    </source>
</evidence>
<dbReference type="AlphaFoldDB" id="A0A2Z4UD58"/>
<proteinExistence type="predicted"/>
<dbReference type="InterPro" id="IPR046834">
    <property type="entry name" value="ABC_ATPase_C"/>
</dbReference>
<dbReference type="OrthoDB" id="9809999at2"/>
<reference evidence="5" key="1">
    <citation type="submission" date="2018-06" db="EMBL/GenBank/DDBJ databases">
        <title>Description of Blautia argi sp. nov., a new anaerobic isolated from dog feces.</title>
        <authorList>
            <person name="Chang Y.-H."/>
            <person name="Paek J."/>
            <person name="Shin Y."/>
        </authorList>
    </citation>
    <scope>NUCLEOTIDE SEQUENCE [LARGE SCALE GENOMIC DNA]</scope>
    <source>
        <strain evidence="5">KCTC 15426</strain>
    </source>
</reference>
<name>A0A2Z4UD58_9FIRM</name>
<accession>A0A2Z4UD58</accession>
<dbReference type="InterPro" id="IPR027417">
    <property type="entry name" value="P-loop_NTPase"/>
</dbReference>
<sequence length="563" mass="62882">MFTSSHLRQQLSSINRKSYPAYKTLKGTYDFGDYQLCIDHVQGDPFASPSHISIRISRKLAGFPDFCLASRETCIALQDYLLRKFEEQIASYSFKAKGSGKSGLISTTHCGQEILERTACQITAKELIVRFTVGFPANGRTINAFELEKIFFDFLPICIQKALYYKNLNKKSVEEVIFLAEDQMFVRKELEKRNLAAFVADGAILPRQSGVSQKPMKNSIPFTSPASLKTELFLPHRGKLTGMGIPKGITLIAGGGYHGKSTLLNALETGVYNHILGDGREYVITDSTALKLRSEDGRFIKDVDISLFINDLPNKKDTHCFSTLDASGSTSQAAGIVEGMEAGTKLLLLDEDTSATNFMVRDTFIQQVISRDKEPITPFLERARDLYSKAGISTILVAGSSGAFFHIADTVIQMDSYKALDITEKVKKLCAEYPLLPSPAPVFSMPNFRRTMTAPAIKRDAYKELKLKKQGKDSFSIGKENVDLRYIEQLVDSEQTAALGELLRYAREHLIDNKKTVSQVIELLEEKLKKEGLAGICSSSYTPCGLAMPRRQEIYSCFNRYRR</sequence>
<organism evidence="4 5">
    <name type="scientific">Blautia argi</name>
    <dbReference type="NCBI Taxonomy" id="1912897"/>
    <lineage>
        <taxon>Bacteria</taxon>
        <taxon>Bacillati</taxon>
        <taxon>Bacillota</taxon>
        <taxon>Clostridia</taxon>
        <taxon>Lachnospirales</taxon>
        <taxon>Lachnospiraceae</taxon>
        <taxon>Blautia</taxon>
    </lineage>
</organism>
<dbReference type="Pfam" id="PF09818">
    <property type="entry name" value="ABC_ATPase"/>
    <property type="match status" value="1"/>
</dbReference>
<feature type="domain" description="MRB1590-like C-terminal" evidence="3">
    <location>
        <begin position="466"/>
        <end position="563"/>
    </location>
</feature>
<dbReference type="InterPro" id="IPR049069">
    <property type="entry name" value="MRB1590-like_C"/>
</dbReference>
<keyword evidence="5" id="KW-1185">Reference proteome</keyword>
<dbReference type="Pfam" id="PF21117">
    <property type="entry name" value="MRB1590_C"/>
    <property type="match status" value="1"/>
</dbReference>
<keyword evidence="4" id="KW-0413">Isomerase</keyword>
<protein>
    <submittedName>
        <fullName evidence="4">Isopentenyl-diphosphate delta-isomerase</fullName>
    </submittedName>
</protein>
<evidence type="ECO:0000259" key="3">
    <source>
        <dbReference type="Pfam" id="PF21117"/>
    </source>
</evidence>
<dbReference type="InterPro" id="IPR046833">
    <property type="entry name" value="ABC_N"/>
</dbReference>
<dbReference type="PANTHER" id="PTHR38149">
    <property type="entry name" value="ATPASE"/>
    <property type="match status" value="1"/>
</dbReference>
<evidence type="ECO:0000259" key="1">
    <source>
        <dbReference type="Pfam" id="PF09818"/>
    </source>
</evidence>
<dbReference type="PANTHER" id="PTHR38149:SF1">
    <property type="entry name" value="ATPASE"/>
    <property type="match status" value="1"/>
</dbReference>
<feature type="domain" description="ATPase of the ABC class C-terminal" evidence="1">
    <location>
        <begin position="170"/>
        <end position="433"/>
    </location>
</feature>
<dbReference type="SUPFAM" id="SSF52540">
    <property type="entry name" value="P-loop containing nucleoside triphosphate hydrolases"/>
    <property type="match status" value="1"/>
</dbReference>
<dbReference type="Proteomes" id="UP000250003">
    <property type="component" value="Chromosome"/>
</dbReference>
<dbReference type="RefSeq" id="WP_111920450.1">
    <property type="nucleotide sequence ID" value="NZ_CP030280.1"/>
</dbReference>